<protein>
    <recommendedName>
        <fullName evidence="4">Flagellar hook-associated protein 1</fullName>
    </recommendedName>
</protein>
<dbReference type="PANTHER" id="PTHR30033:SF1">
    <property type="entry name" value="FLAGELLAR HOOK-ASSOCIATED PROTEIN 1"/>
    <property type="match status" value="1"/>
</dbReference>
<feature type="domain" description="Flagellar basal-body/hook protein C-terminal" evidence="8">
    <location>
        <begin position="432"/>
        <end position="470"/>
    </location>
</feature>
<dbReference type="GO" id="GO:0009424">
    <property type="term" value="C:bacterial-type flagellum hook"/>
    <property type="evidence" value="ECO:0007669"/>
    <property type="project" value="InterPro"/>
</dbReference>
<dbReference type="InterPro" id="IPR001444">
    <property type="entry name" value="Flag_bb_rod_N"/>
</dbReference>
<evidence type="ECO:0000313" key="11">
    <source>
        <dbReference type="Proteomes" id="UP000283374"/>
    </source>
</evidence>
<feature type="domain" description="Flagellar hook-associated protein FlgK helical" evidence="9">
    <location>
        <begin position="102"/>
        <end position="343"/>
    </location>
</feature>
<dbReference type="PANTHER" id="PTHR30033">
    <property type="entry name" value="FLAGELLAR HOOK-ASSOCIATED PROTEIN 1"/>
    <property type="match status" value="1"/>
</dbReference>
<dbReference type="AlphaFoldDB" id="A0A413RQ13"/>
<dbReference type="GO" id="GO:0005198">
    <property type="term" value="F:structural molecule activity"/>
    <property type="evidence" value="ECO:0007669"/>
    <property type="project" value="InterPro"/>
</dbReference>
<comment type="subcellular location">
    <subcellularLocation>
        <location evidence="1">Bacterial flagellum</location>
    </subcellularLocation>
    <subcellularLocation>
        <location evidence="2">Secreted</location>
    </subcellularLocation>
</comment>
<reference evidence="10 11" key="1">
    <citation type="submission" date="2018-08" db="EMBL/GenBank/DDBJ databases">
        <title>Cellulomonas rhizosphaerae sp. nov., a novel actinomycete isolated from soil.</title>
        <authorList>
            <person name="Tian Y."/>
        </authorList>
    </citation>
    <scope>NUCLEOTIDE SEQUENCE [LARGE SCALE GENOMIC DNA]</scope>
    <source>
        <strain evidence="10 11">NEAU-TCZ24</strain>
    </source>
</reference>
<proteinExistence type="inferred from homology"/>
<keyword evidence="10" id="KW-0966">Cell projection</keyword>
<dbReference type="GO" id="GO:0005576">
    <property type="term" value="C:extracellular region"/>
    <property type="evidence" value="ECO:0007669"/>
    <property type="project" value="UniProtKB-SubCell"/>
</dbReference>
<accession>A0A413RQ13</accession>
<dbReference type="RefSeq" id="WP_118766067.1">
    <property type="nucleotide sequence ID" value="NZ_QWKP01000124.1"/>
</dbReference>
<dbReference type="OrthoDB" id="9802553at2"/>
<keyword evidence="6" id="KW-0975">Bacterial flagellum</keyword>
<evidence type="ECO:0000256" key="6">
    <source>
        <dbReference type="ARBA" id="ARBA00023143"/>
    </source>
</evidence>
<organism evidence="10 11">
    <name type="scientific">Cellulomonas rhizosphaerae</name>
    <dbReference type="NCBI Taxonomy" id="2293719"/>
    <lineage>
        <taxon>Bacteria</taxon>
        <taxon>Bacillati</taxon>
        <taxon>Actinomycetota</taxon>
        <taxon>Actinomycetes</taxon>
        <taxon>Micrococcales</taxon>
        <taxon>Cellulomonadaceae</taxon>
        <taxon>Cellulomonas</taxon>
    </lineage>
</organism>
<dbReference type="Pfam" id="PF22638">
    <property type="entry name" value="FlgK_D1"/>
    <property type="match status" value="1"/>
</dbReference>
<keyword evidence="10" id="KW-0969">Cilium</keyword>
<gene>
    <name evidence="10" type="primary">flgK</name>
    <name evidence="10" type="ORF">D1825_03410</name>
</gene>
<dbReference type="Proteomes" id="UP000283374">
    <property type="component" value="Unassembled WGS sequence"/>
</dbReference>
<dbReference type="NCBIfam" id="TIGR02492">
    <property type="entry name" value="flgK_ends"/>
    <property type="match status" value="1"/>
</dbReference>
<evidence type="ECO:0000256" key="5">
    <source>
        <dbReference type="ARBA" id="ARBA00022525"/>
    </source>
</evidence>
<dbReference type="GO" id="GO:0044780">
    <property type="term" value="P:bacterial-type flagellum assembly"/>
    <property type="evidence" value="ECO:0007669"/>
    <property type="project" value="InterPro"/>
</dbReference>
<keyword evidence="5" id="KW-0964">Secreted</keyword>
<comment type="caution">
    <text evidence="10">The sequence shown here is derived from an EMBL/GenBank/DDBJ whole genome shotgun (WGS) entry which is preliminary data.</text>
</comment>
<evidence type="ECO:0000259" key="7">
    <source>
        <dbReference type="Pfam" id="PF00460"/>
    </source>
</evidence>
<evidence type="ECO:0000259" key="9">
    <source>
        <dbReference type="Pfam" id="PF22638"/>
    </source>
</evidence>
<evidence type="ECO:0000256" key="4">
    <source>
        <dbReference type="ARBA" id="ARBA00016244"/>
    </source>
</evidence>
<keyword evidence="10" id="KW-0282">Flagellum</keyword>
<dbReference type="InterPro" id="IPR010930">
    <property type="entry name" value="Flg_bb/hook_C_dom"/>
</dbReference>
<evidence type="ECO:0000256" key="2">
    <source>
        <dbReference type="ARBA" id="ARBA00004613"/>
    </source>
</evidence>
<evidence type="ECO:0000256" key="1">
    <source>
        <dbReference type="ARBA" id="ARBA00004365"/>
    </source>
</evidence>
<dbReference type="Pfam" id="PF00460">
    <property type="entry name" value="Flg_bb_rod"/>
    <property type="match status" value="1"/>
</dbReference>
<evidence type="ECO:0000256" key="3">
    <source>
        <dbReference type="ARBA" id="ARBA00009677"/>
    </source>
</evidence>
<dbReference type="EMBL" id="QWKP01000124">
    <property type="protein sequence ID" value="RHA44010.1"/>
    <property type="molecule type" value="Genomic_DNA"/>
</dbReference>
<keyword evidence="11" id="KW-1185">Reference proteome</keyword>
<evidence type="ECO:0000313" key="10">
    <source>
        <dbReference type="EMBL" id="RHA44010.1"/>
    </source>
</evidence>
<evidence type="ECO:0000259" key="8">
    <source>
        <dbReference type="Pfam" id="PF06429"/>
    </source>
</evidence>
<comment type="similarity">
    <text evidence="3">Belongs to the flagella basal body rod proteins family.</text>
</comment>
<dbReference type="Pfam" id="PF06429">
    <property type="entry name" value="Flg_bbr_C"/>
    <property type="match status" value="1"/>
</dbReference>
<sequence>MSTFSGLGTALSSLVAQRQALEVAGQNIANANTVGYTRQRATLSSVPAAQVPSMFSTTPGTGQGTRVSSVDRLGDIFLDAKVRTSTSSSAYLAARADAHTALEQGVGEPASTGLASQLSTMWAAWHDVANSPDKASSRAVLLEDAKAVADRLGTLYTATQTQWTQTRSTAVALVDQVNSAAAGVADLNARILEITNAGGTAHELTDQRDLLATQLSSLVGASTELRADGRLDVFVGGNSLVSGNRASALAVTGATSFDQVTATPATAVSVVWADRPTQAVGLDGGRVAGLLSVLAPAEADGTGGLLAQAAAGYDAFAQTLASQVNALHGTALTTSGTAGGDFFAFTAGRPAALGLHVAVTDPQGVAVAAPGAGALDSSVADAIASLAKANGGPDTAWNHLVVDLGVRTASAQARADVAESARASAAGQQLAQASVDTDEETVNMLAFQRAYEGAARVLSAIDEMLDTLINRTGLVGR</sequence>
<name>A0A413RQ13_9CELL</name>
<dbReference type="SUPFAM" id="SSF64518">
    <property type="entry name" value="Phase 1 flagellin"/>
    <property type="match status" value="1"/>
</dbReference>
<feature type="domain" description="Flagellar basal body rod protein N-terminal" evidence="7">
    <location>
        <begin position="9"/>
        <end position="37"/>
    </location>
</feature>
<dbReference type="InterPro" id="IPR053927">
    <property type="entry name" value="FlgK_helical"/>
</dbReference>
<dbReference type="InterPro" id="IPR002371">
    <property type="entry name" value="FlgK"/>
</dbReference>